<dbReference type="Pfam" id="PF06470">
    <property type="entry name" value="SMC_hinge"/>
    <property type="match status" value="1"/>
</dbReference>
<feature type="coiled-coil region" evidence="2">
    <location>
        <begin position="330"/>
        <end position="368"/>
    </location>
</feature>
<evidence type="ECO:0000313" key="5">
    <source>
        <dbReference type="Proteomes" id="UP001207252"/>
    </source>
</evidence>
<dbReference type="RefSeq" id="WP_263817945.1">
    <property type="nucleotide sequence ID" value="NZ_JAOXHJ010000004.1"/>
</dbReference>
<keyword evidence="5" id="KW-1185">Reference proteome</keyword>
<dbReference type="EMBL" id="JAOXHJ010000004">
    <property type="protein sequence ID" value="MCV3754142.1"/>
    <property type="molecule type" value="Genomic_DNA"/>
</dbReference>
<dbReference type="Proteomes" id="UP001207252">
    <property type="component" value="Unassembled WGS sequence"/>
</dbReference>
<dbReference type="PANTHER" id="PTHR43977">
    <property type="entry name" value="STRUCTURAL MAINTENANCE OF CHROMOSOMES PROTEIN 3"/>
    <property type="match status" value="1"/>
</dbReference>
<sequence length="983" mass="113033">MIFLKRFEAQGFKSFAKYTQTIFDHPITGIIGPNGSGKSNIIDALKWVLGEHSKSAIRADKHSLAFLGNDLVQKANFIRVSLYFNNVNQILYTDLNEVKITKFYDLKKDDVTYYINDEVVKFKDIQDMFLDSGLLKGSLGIISQGKVSWFADAKPVERRKMFDEAAGIGKYFKRKKEAEVNLAKSQADLDRLNDNLYSLKKDLNTYSKQKEEFLQYTAVQKELEKIELNLYSKSLDHNYKYKKELVEKMHQINESISTLAPEMEILKEKQNKNNARLQELHQQLTLEENAKEKLYDQLMDASRRLNEHKAFLKAQVNNDQISAQERYDNLLTLKKENEQESAQYEKMIAEKEIQLEKVRQEIQESKRANVDLFEISNNLAAQKTNLQYQINDLQHAIDKELARERGTNSIISAKDFIPGVHSTVLQAIQTDQAHELAINTALSKNVYNIIVQNNQVAQTCVEYLKKNKAGQAVFLPLENLKAKSIRPEFYDAVLTLKGFVGVANDLVKIKPSYQVAVDYLLGNILIAQNLSDALVISETTYKNYKVITLDGQVVFAGGAIMGGDVSYKKTNLNLDEKIKTLQKDLAAVIYQTNENQEMIKENQYQASLHETHINELYDDLSKLKANLQNLHYQNKTITLDIEKLANSHTSLEAREKQISIINQEYEGINQSFLTKMGLVKNLQRELESLSKFIQQEANNRENKYQSYNHLLREQNKCQTEMGQIEQLILKYETIIIEDYQYTIEKAFEQYLHAPFEYTDKQALELINKLKIQKSQFKTINFNILNEYEIKLKEYEVLEQEVNTCVQAVDVIKTSIKTLDQQAKADFKKVLKEVNTMIPQIFEYFFAQGTCQILLEDEQNVLESGIEIIANPMNKKNVALHQLSGGEKTLVVLVILFALLKVAKFPLVILDEAEAALDEINVDKFAHMIQRFGGDTQFLIITHRQGTMRNCGVLIGTTMHKDNVSILAKVNLENEMYVFEEKDN</sequence>
<evidence type="ECO:0000256" key="2">
    <source>
        <dbReference type="SAM" id="Coils"/>
    </source>
</evidence>
<comment type="caution">
    <text evidence="4">The sequence shown here is derived from an EMBL/GenBank/DDBJ whole genome shotgun (WGS) entry which is preliminary data.</text>
</comment>
<evidence type="ECO:0000313" key="4">
    <source>
        <dbReference type="EMBL" id="MCV3754142.1"/>
    </source>
</evidence>
<dbReference type="InterPro" id="IPR010935">
    <property type="entry name" value="SMC_hinge"/>
</dbReference>
<dbReference type="SUPFAM" id="SSF52540">
    <property type="entry name" value="P-loop containing nucleoside triphosphate hydrolases"/>
    <property type="match status" value="1"/>
</dbReference>
<reference evidence="4 5" key="1">
    <citation type="journal article" date="2020" name="Int. J. Syst. Evol. Microbiol.">
        <title>Ureaplasma miroungigenitalium sp. nov. isolated from northern elephant seals (Mirounga angustirostris) and Ureaplasma zalophigenitalium sp. nov. isolated from California sea lions (Zalophus californianus).</title>
        <authorList>
            <person name="Volokhov D.V."/>
            <person name="Gulland F.M."/>
            <person name="Gao Y."/>
            <person name="Chizhikov V.E."/>
        </authorList>
    </citation>
    <scope>NUCLEOTIDE SEQUENCE [LARGE SCALE GENOMIC DNA]</scope>
    <source>
        <strain evidence="4 5">CSL7644-GEN</strain>
    </source>
</reference>
<dbReference type="InterPro" id="IPR003395">
    <property type="entry name" value="RecF/RecN/SMC_N"/>
</dbReference>
<accession>A0ABT3BPF4</accession>
<keyword evidence="1 2" id="KW-0175">Coiled coil</keyword>
<dbReference type="Gene3D" id="3.40.50.300">
    <property type="entry name" value="P-loop containing nucleotide triphosphate hydrolases"/>
    <property type="match status" value="2"/>
</dbReference>
<feature type="domain" description="SMC hinge" evidence="3">
    <location>
        <begin position="418"/>
        <end position="537"/>
    </location>
</feature>
<dbReference type="PIRSF" id="PIRSF005719">
    <property type="entry name" value="SMC"/>
    <property type="match status" value="1"/>
</dbReference>
<feature type="coiled-coil region" evidence="2">
    <location>
        <begin position="175"/>
        <end position="209"/>
    </location>
</feature>
<protein>
    <submittedName>
        <fullName evidence="4">Chromosome segregation protein SMC</fullName>
    </submittedName>
</protein>
<gene>
    <name evidence="4" type="ORF">OF365_02020</name>
</gene>
<dbReference type="SMART" id="SM00968">
    <property type="entry name" value="SMC_hinge"/>
    <property type="match status" value="1"/>
</dbReference>
<organism evidence="4 5">
    <name type="scientific">Ureaplasma zalophigenitalium</name>
    <dbReference type="NCBI Taxonomy" id="907723"/>
    <lineage>
        <taxon>Bacteria</taxon>
        <taxon>Bacillati</taxon>
        <taxon>Mycoplasmatota</taxon>
        <taxon>Mycoplasmoidales</taxon>
        <taxon>Mycoplasmoidaceae</taxon>
        <taxon>Ureaplasma</taxon>
    </lineage>
</organism>
<dbReference type="InterPro" id="IPR027417">
    <property type="entry name" value="P-loop_NTPase"/>
</dbReference>
<dbReference type="InterPro" id="IPR024704">
    <property type="entry name" value="SMC"/>
</dbReference>
<evidence type="ECO:0000259" key="3">
    <source>
        <dbReference type="SMART" id="SM00968"/>
    </source>
</evidence>
<dbReference type="InterPro" id="IPR036277">
    <property type="entry name" value="SMC_hinge_sf"/>
</dbReference>
<dbReference type="Gene3D" id="3.30.70.1620">
    <property type="match status" value="1"/>
</dbReference>
<proteinExistence type="predicted"/>
<evidence type="ECO:0000256" key="1">
    <source>
        <dbReference type="ARBA" id="ARBA00023054"/>
    </source>
</evidence>
<dbReference type="Pfam" id="PF02463">
    <property type="entry name" value="SMC_N"/>
    <property type="match status" value="1"/>
</dbReference>
<feature type="coiled-coil region" evidence="2">
    <location>
        <begin position="263"/>
        <end position="297"/>
    </location>
</feature>
<dbReference type="SUPFAM" id="SSF75553">
    <property type="entry name" value="Smc hinge domain"/>
    <property type="match status" value="1"/>
</dbReference>
<name>A0ABT3BPF4_9BACT</name>
<dbReference type="Gene3D" id="1.20.1060.20">
    <property type="match status" value="1"/>
</dbReference>